<keyword evidence="3" id="KW-1185">Reference proteome</keyword>
<sequence>MLTRSRICSATGTSSTSSPPPVLASQGSSAAKKRLKSSSVVQPSSPLLMAHYASPPGSDIGGVKDDIKEDPFEVPFSVVMSSLRGRKPAGRGGVAKKSNLSEVSLSADAIVSAEK</sequence>
<feature type="compositionally biased region" description="Low complexity" evidence="1">
    <location>
        <begin position="37"/>
        <end position="48"/>
    </location>
</feature>
<dbReference type="AlphaFoldDB" id="A0A250WUI2"/>
<protein>
    <submittedName>
        <fullName evidence="2">Uncharacterized protein</fullName>
    </submittedName>
</protein>
<gene>
    <name evidence="2" type="ORF">CEUSTIGMA_g1920.t1</name>
</gene>
<evidence type="ECO:0000313" key="3">
    <source>
        <dbReference type="Proteomes" id="UP000232323"/>
    </source>
</evidence>
<reference evidence="2 3" key="1">
    <citation type="submission" date="2017-08" db="EMBL/GenBank/DDBJ databases">
        <title>Acidophilic green algal genome provides insights into adaptation to an acidic environment.</title>
        <authorList>
            <person name="Hirooka S."/>
            <person name="Hirose Y."/>
            <person name="Kanesaki Y."/>
            <person name="Higuchi S."/>
            <person name="Fujiwara T."/>
            <person name="Onuma R."/>
            <person name="Era A."/>
            <person name="Ohbayashi R."/>
            <person name="Uzuka A."/>
            <person name="Nozaki H."/>
            <person name="Yoshikawa H."/>
            <person name="Miyagishima S.Y."/>
        </authorList>
    </citation>
    <scope>NUCLEOTIDE SEQUENCE [LARGE SCALE GENOMIC DNA]</scope>
    <source>
        <strain evidence="2 3">NIES-2499</strain>
    </source>
</reference>
<dbReference type="Proteomes" id="UP000232323">
    <property type="component" value="Unassembled WGS sequence"/>
</dbReference>
<evidence type="ECO:0000256" key="1">
    <source>
        <dbReference type="SAM" id="MobiDB-lite"/>
    </source>
</evidence>
<comment type="caution">
    <text evidence="2">The sequence shown here is derived from an EMBL/GenBank/DDBJ whole genome shotgun (WGS) entry which is preliminary data.</text>
</comment>
<dbReference type="EMBL" id="BEGY01000007">
    <property type="protein sequence ID" value="GAX74471.1"/>
    <property type="molecule type" value="Genomic_DNA"/>
</dbReference>
<name>A0A250WUI2_9CHLO</name>
<proteinExistence type="predicted"/>
<accession>A0A250WUI2</accession>
<feature type="region of interest" description="Disordered" evidence="1">
    <location>
        <begin position="1"/>
        <end position="66"/>
    </location>
</feature>
<evidence type="ECO:0000313" key="2">
    <source>
        <dbReference type="EMBL" id="GAX74471.1"/>
    </source>
</evidence>
<organism evidence="2 3">
    <name type="scientific">Chlamydomonas eustigma</name>
    <dbReference type="NCBI Taxonomy" id="1157962"/>
    <lineage>
        <taxon>Eukaryota</taxon>
        <taxon>Viridiplantae</taxon>
        <taxon>Chlorophyta</taxon>
        <taxon>core chlorophytes</taxon>
        <taxon>Chlorophyceae</taxon>
        <taxon>CS clade</taxon>
        <taxon>Chlamydomonadales</taxon>
        <taxon>Chlamydomonadaceae</taxon>
        <taxon>Chlamydomonas</taxon>
    </lineage>
</organism>